<keyword evidence="2" id="KW-1185">Reference proteome</keyword>
<sequence length="114" mass="12848">MMASLQARLFAWHLARRLQFAYLSDVRVHTARLDSSCPYGRAWCRARRSAYLAECPRAHRALDSSCPYGGAWCRARRAARSGFRQTGSTKSAGVDFMTVKEQLAMSVEQDDAWG</sequence>
<accession>A0ACB9DDH5</accession>
<reference evidence="2" key="1">
    <citation type="journal article" date="2022" name="Mol. Ecol. Resour.">
        <title>The genomes of chicory, endive, great burdock and yacon provide insights into Asteraceae palaeo-polyploidization history and plant inulin production.</title>
        <authorList>
            <person name="Fan W."/>
            <person name="Wang S."/>
            <person name="Wang H."/>
            <person name="Wang A."/>
            <person name="Jiang F."/>
            <person name="Liu H."/>
            <person name="Zhao H."/>
            <person name="Xu D."/>
            <person name="Zhang Y."/>
        </authorList>
    </citation>
    <scope>NUCLEOTIDE SEQUENCE [LARGE SCALE GENOMIC DNA]</scope>
    <source>
        <strain evidence="2">cv. Yunnan</strain>
    </source>
</reference>
<dbReference type="Proteomes" id="UP001056120">
    <property type="component" value="Linkage Group LG19"/>
</dbReference>
<comment type="caution">
    <text evidence="1">The sequence shown here is derived from an EMBL/GenBank/DDBJ whole genome shotgun (WGS) entry which is preliminary data.</text>
</comment>
<dbReference type="EMBL" id="CM042036">
    <property type="protein sequence ID" value="KAI3744516.1"/>
    <property type="molecule type" value="Genomic_DNA"/>
</dbReference>
<gene>
    <name evidence="1" type="ORF">L1987_57599</name>
</gene>
<proteinExistence type="predicted"/>
<organism evidence="1 2">
    <name type="scientific">Smallanthus sonchifolius</name>
    <dbReference type="NCBI Taxonomy" id="185202"/>
    <lineage>
        <taxon>Eukaryota</taxon>
        <taxon>Viridiplantae</taxon>
        <taxon>Streptophyta</taxon>
        <taxon>Embryophyta</taxon>
        <taxon>Tracheophyta</taxon>
        <taxon>Spermatophyta</taxon>
        <taxon>Magnoliopsida</taxon>
        <taxon>eudicotyledons</taxon>
        <taxon>Gunneridae</taxon>
        <taxon>Pentapetalae</taxon>
        <taxon>asterids</taxon>
        <taxon>campanulids</taxon>
        <taxon>Asterales</taxon>
        <taxon>Asteraceae</taxon>
        <taxon>Asteroideae</taxon>
        <taxon>Heliantheae alliance</taxon>
        <taxon>Millerieae</taxon>
        <taxon>Smallanthus</taxon>
    </lineage>
</organism>
<name>A0ACB9DDH5_9ASTR</name>
<reference evidence="1 2" key="2">
    <citation type="journal article" date="2022" name="Mol. Ecol. Resour.">
        <title>The genomes of chicory, endive, great burdock and yacon provide insights into Asteraceae paleo-polyploidization history and plant inulin production.</title>
        <authorList>
            <person name="Fan W."/>
            <person name="Wang S."/>
            <person name="Wang H."/>
            <person name="Wang A."/>
            <person name="Jiang F."/>
            <person name="Liu H."/>
            <person name="Zhao H."/>
            <person name="Xu D."/>
            <person name="Zhang Y."/>
        </authorList>
    </citation>
    <scope>NUCLEOTIDE SEQUENCE [LARGE SCALE GENOMIC DNA]</scope>
    <source>
        <strain evidence="2">cv. Yunnan</strain>
        <tissue evidence="1">Leaves</tissue>
    </source>
</reference>
<evidence type="ECO:0000313" key="1">
    <source>
        <dbReference type="EMBL" id="KAI3744516.1"/>
    </source>
</evidence>
<evidence type="ECO:0000313" key="2">
    <source>
        <dbReference type="Proteomes" id="UP001056120"/>
    </source>
</evidence>
<protein>
    <submittedName>
        <fullName evidence="1">Uncharacterized protein</fullName>
    </submittedName>
</protein>